<proteinExistence type="predicted"/>
<dbReference type="EMBL" id="CP025430">
    <property type="protein sequence ID" value="AUH64019.1"/>
    <property type="molecule type" value="Genomic_DNA"/>
</dbReference>
<dbReference type="KEGG" id="pzh:CX676_07440"/>
<keyword evidence="4" id="KW-0411">Iron-sulfur</keyword>
<name>A0A2H5EXI9_9RHOB</name>
<dbReference type="RefSeq" id="WP_101752060.1">
    <property type="nucleotide sequence ID" value="NZ_CP025430.1"/>
</dbReference>
<evidence type="ECO:0000256" key="4">
    <source>
        <dbReference type="ARBA" id="ARBA00023014"/>
    </source>
</evidence>
<dbReference type="InterPro" id="IPR018967">
    <property type="entry name" value="FeS-contain_CDGSH-typ"/>
</dbReference>
<feature type="domain" description="Iron-binding zinc finger CDGSH type" evidence="5">
    <location>
        <begin position="173"/>
        <end position="207"/>
    </location>
</feature>
<dbReference type="InterPro" id="IPR010693">
    <property type="entry name" value="Divergent_4Fe-4S_mono-cluster"/>
</dbReference>
<dbReference type="Pfam" id="PF06902">
    <property type="entry name" value="Fer4_19"/>
    <property type="match status" value="1"/>
</dbReference>
<organism evidence="6 7">
    <name type="scientific">Paracoccus zhejiangensis</name>
    <dbReference type="NCBI Taxonomy" id="1077935"/>
    <lineage>
        <taxon>Bacteria</taxon>
        <taxon>Pseudomonadati</taxon>
        <taxon>Pseudomonadota</taxon>
        <taxon>Alphaproteobacteria</taxon>
        <taxon>Rhodobacterales</taxon>
        <taxon>Paracoccaceae</taxon>
        <taxon>Paracoccus</taxon>
    </lineage>
</organism>
<reference evidence="6 7" key="1">
    <citation type="journal article" date="2013" name="Antonie Van Leeuwenhoek">
        <title>Paracoccus zhejiangensis sp. nov., isolated from activated sludge in wastewater-treatment system.</title>
        <authorList>
            <person name="Wu Z.G."/>
            <person name="Zhang D.F."/>
            <person name="Liu Y.L."/>
            <person name="Wang F."/>
            <person name="Jiang X."/>
            <person name="Li C."/>
            <person name="Li S.P."/>
            <person name="Hong Q."/>
            <person name="Li W.J."/>
        </authorList>
    </citation>
    <scope>NUCLEOTIDE SEQUENCE [LARGE SCALE GENOMIC DNA]</scope>
    <source>
        <strain evidence="6 7">J6</strain>
    </source>
</reference>
<dbReference type="AlphaFoldDB" id="A0A2H5EXI9"/>
<dbReference type="SUPFAM" id="SSF54862">
    <property type="entry name" value="4Fe-4S ferredoxins"/>
    <property type="match status" value="1"/>
</dbReference>
<dbReference type="Proteomes" id="UP000234530">
    <property type="component" value="Chromosome"/>
</dbReference>
<keyword evidence="7" id="KW-1185">Reference proteome</keyword>
<evidence type="ECO:0000313" key="7">
    <source>
        <dbReference type="Proteomes" id="UP000234530"/>
    </source>
</evidence>
<dbReference type="Gene3D" id="3.40.5.90">
    <property type="entry name" value="CDGSH iron-sulfur domain, mitoNEET-type"/>
    <property type="match status" value="2"/>
</dbReference>
<keyword evidence="2" id="KW-0479">Metal-binding</keyword>
<sequence>MPPASSDSIIVTFDGKRCIHARRCVLALPGVFRAGVEGQWIFPDSAPAEEIARVIGACPSGALTYQRKDGGLEEQAPGVNTLRPWEDGPNELRGDVRIAGQEPRMRAVLCRCGQSQRMPFCDNSHLKAEFRATSDIPSKDGKPLEAFDGPLEVTPTKDGPNMIAGNLQIIAGSGRKVTTVRKAFLCRCGQSKNKPFCDGSHKAAGFKADGAD</sequence>
<evidence type="ECO:0000256" key="3">
    <source>
        <dbReference type="ARBA" id="ARBA00023004"/>
    </source>
</evidence>
<dbReference type="InterPro" id="IPR042216">
    <property type="entry name" value="MitoNEET_CISD"/>
</dbReference>
<dbReference type="OrthoDB" id="9795032at2"/>
<evidence type="ECO:0000313" key="6">
    <source>
        <dbReference type="EMBL" id="AUH64019.1"/>
    </source>
</evidence>
<dbReference type="InterPro" id="IPR052950">
    <property type="entry name" value="CISD"/>
</dbReference>
<keyword evidence="1" id="KW-0001">2Fe-2S</keyword>
<dbReference type="GO" id="GO:0005737">
    <property type="term" value="C:cytoplasm"/>
    <property type="evidence" value="ECO:0007669"/>
    <property type="project" value="UniProtKB-ARBA"/>
</dbReference>
<dbReference type="PANTHER" id="PTHR46491">
    <property type="entry name" value="CDGSH IRON SULFUR DOMAIN PROTEIN HOMOLOG"/>
    <property type="match status" value="1"/>
</dbReference>
<dbReference type="Gene3D" id="3.30.70.20">
    <property type="match status" value="1"/>
</dbReference>
<feature type="domain" description="Iron-binding zinc finger CDGSH type" evidence="5">
    <location>
        <begin position="87"/>
        <end position="131"/>
    </location>
</feature>
<protein>
    <submittedName>
        <fullName evidence="6">Iron-binding protein</fullName>
    </submittedName>
</protein>
<keyword evidence="3" id="KW-0408">Iron</keyword>
<evidence type="ECO:0000256" key="2">
    <source>
        <dbReference type="ARBA" id="ARBA00022723"/>
    </source>
</evidence>
<dbReference type="GO" id="GO:0046872">
    <property type="term" value="F:metal ion binding"/>
    <property type="evidence" value="ECO:0007669"/>
    <property type="project" value="UniProtKB-KW"/>
</dbReference>
<gene>
    <name evidence="6" type="ORF">CX676_07440</name>
</gene>
<dbReference type="PANTHER" id="PTHR46491:SF3">
    <property type="entry name" value="CDGSH IRON-SULFUR DOMAIN-CONTAINING PROTEIN 3, MITOCHONDRIAL"/>
    <property type="match status" value="1"/>
</dbReference>
<dbReference type="GO" id="GO:0051537">
    <property type="term" value="F:2 iron, 2 sulfur cluster binding"/>
    <property type="evidence" value="ECO:0007669"/>
    <property type="project" value="UniProtKB-KW"/>
</dbReference>
<dbReference type="SMART" id="SM00704">
    <property type="entry name" value="ZnF_CDGSH"/>
    <property type="match status" value="2"/>
</dbReference>
<evidence type="ECO:0000256" key="1">
    <source>
        <dbReference type="ARBA" id="ARBA00022714"/>
    </source>
</evidence>
<accession>A0A2H5EXI9</accession>
<evidence type="ECO:0000259" key="5">
    <source>
        <dbReference type="SMART" id="SM00704"/>
    </source>
</evidence>
<dbReference type="Pfam" id="PF09360">
    <property type="entry name" value="zf-CDGSH"/>
    <property type="match status" value="2"/>
</dbReference>